<dbReference type="Gene3D" id="3.20.20.370">
    <property type="entry name" value="Glycoside hydrolase/deacetylase"/>
    <property type="match status" value="1"/>
</dbReference>
<dbReference type="RefSeq" id="WP_065920596.1">
    <property type="nucleotide sequence ID" value="NZ_CP016793.1"/>
</dbReference>
<organism evidence="2 3">
    <name type="scientific">Lentzea guizhouensis</name>
    <dbReference type="NCBI Taxonomy" id="1586287"/>
    <lineage>
        <taxon>Bacteria</taxon>
        <taxon>Bacillati</taxon>
        <taxon>Actinomycetota</taxon>
        <taxon>Actinomycetes</taxon>
        <taxon>Pseudonocardiales</taxon>
        <taxon>Pseudonocardiaceae</taxon>
        <taxon>Lentzea</taxon>
    </lineage>
</organism>
<dbReference type="PANTHER" id="PTHR10587">
    <property type="entry name" value="GLYCOSYL TRANSFERASE-RELATED"/>
    <property type="match status" value="1"/>
</dbReference>
<gene>
    <name evidence="2" type="ORF">BBK82_46420</name>
</gene>
<name>A0A1B2HX44_9PSEU</name>
<dbReference type="AlphaFoldDB" id="A0A1B2HX44"/>
<reference evidence="2 3" key="1">
    <citation type="submission" date="2016-07" db="EMBL/GenBank/DDBJ databases">
        <title>Complete genome sequence of the Lentzea guizhouensis DHS C013.</title>
        <authorList>
            <person name="Cao C."/>
        </authorList>
    </citation>
    <scope>NUCLEOTIDE SEQUENCE [LARGE SCALE GENOMIC DNA]</scope>
    <source>
        <strain evidence="2 3">DHS C013</strain>
    </source>
</reference>
<evidence type="ECO:0000259" key="1">
    <source>
        <dbReference type="PROSITE" id="PS51677"/>
    </source>
</evidence>
<dbReference type="SUPFAM" id="SSF88713">
    <property type="entry name" value="Glycoside hydrolase/deacetylase"/>
    <property type="match status" value="1"/>
</dbReference>
<proteinExistence type="predicted"/>
<dbReference type="Proteomes" id="UP000093053">
    <property type="component" value="Chromosome"/>
</dbReference>
<dbReference type="GO" id="GO:0005975">
    <property type="term" value="P:carbohydrate metabolic process"/>
    <property type="evidence" value="ECO:0007669"/>
    <property type="project" value="InterPro"/>
</dbReference>
<protein>
    <recommendedName>
        <fullName evidence="1">NodB homology domain-containing protein</fullName>
    </recommendedName>
</protein>
<dbReference type="PROSITE" id="PS51677">
    <property type="entry name" value="NODB"/>
    <property type="match status" value="1"/>
</dbReference>
<dbReference type="InterPro" id="IPR002509">
    <property type="entry name" value="NODB_dom"/>
</dbReference>
<dbReference type="InterPro" id="IPR011330">
    <property type="entry name" value="Glyco_hydro/deAcase_b/a-brl"/>
</dbReference>
<accession>A0A1B2HX44</accession>
<evidence type="ECO:0000313" key="2">
    <source>
        <dbReference type="EMBL" id="ANZ42265.1"/>
    </source>
</evidence>
<feature type="domain" description="NodB homology" evidence="1">
    <location>
        <begin position="28"/>
        <end position="219"/>
    </location>
</feature>
<dbReference type="Pfam" id="PF01522">
    <property type="entry name" value="Polysacc_deac_1"/>
    <property type="match status" value="1"/>
</dbReference>
<sequence length="238" mass="25854">MIRRLARRAVLPLTAPIGSVRQVSSQQPHVVLTYDDGPQPGATERVLESLADSGCTATFFVLVNRARKHPALLREVQAAGHEIALHGVDHVRLTTLAPQQVRLRTADGKHRLEDLLGTEVHWFRPPYGAQKPSTYAAIRAAGMESVVWDVAAFDWEERPAAVLAERTLAEVHSGSVVLMHDGYAGPEDGVDDGPAPTFDRGELARLVCAGLAERGLTGVSLRDALAHGKTVKRAWFRA</sequence>
<dbReference type="STRING" id="1586287.BBK82_46420"/>
<evidence type="ECO:0000313" key="3">
    <source>
        <dbReference type="Proteomes" id="UP000093053"/>
    </source>
</evidence>
<dbReference type="OrthoDB" id="9763050at2"/>
<dbReference type="InterPro" id="IPR050248">
    <property type="entry name" value="Polysacc_deacetylase_ArnD"/>
</dbReference>
<dbReference type="EMBL" id="CP016793">
    <property type="protein sequence ID" value="ANZ42265.1"/>
    <property type="molecule type" value="Genomic_DNA"/>
</dbReference>
<dbReference type="GO" id="GO:0016810">
    <property type="term" value="F:hydrolase activity, acting on carbon-nitrogen (but not peptide) bonds"/>
    <property type="evidence" value="ECO:0007669"/>
    <property type="project" value="InterPro"/>
</dbReference>
<dbReference type="CDD" id="cd10959">
    <property type="entry name" value="CE4_NodB_like_3"/>
    <property type="match status" value="1"/>
</dbReference>
<keyword evidence="3" id="KW-1185">Reference proteome</keyword>
<dbReference type="KEGG" id="led:BBK82_46420"/>
<dbReference type="PANTHER" id="PTHR10587:SF137">
    <property type="entry name" value="4-DEOXY-4-FORMAMIDO-L-ARABINOSE-PHOSPHOUNDECAPRENOL DEFORMYLASE ARND-RELATED"/>
    <property type="match status" value="1"/>
</dbReference>